<reference evidence="3" key="1">
    <citation type="submission" date="2016-09" db="EMBL/GenBank/DDBJ databases">
        <title>A plasmid goes viral.</title>
        <authorList>
            <person name="Erdmann S."/>
            <person name="Tschitschko B."/>
            <person name="Cavicchioli R."/>
        </authorList>
    </citation>
    <scope>NUCLEOTIDE SEQUENCE</scope>
    <source>
        <strain evidence="3">HLS1</strain>
        <plasmid evidence="3">pR1SE2</plasmid>
    </source>
</reference>
<name>A0A218KRV0_9EURY</name>
<dbReference type="AlphaFoldDB" id="A0A218KRV0"/>
<feature type="compositionally biased region" description="Polar residues" evidence="1">
    <location>
        <begin position="1048"/>
        <end position="1058"/>
    </location>
</feature>
<organism evidence="2">
    <name type="scientific">Halorubrum lacusprofundi</name>
    <dbReference type="NCBI Taxonomy" id="2247"/>
    <lineage>
        <taxon>Archaea</taxon>
        <taxon>Methanobacteriati</taxon>
        <taxon>Methanobacteriota</taxon>
        <taxon>Stenosarchaea group</taxon>
        <taxon>Halobacteria</taxon>
        <taxon>Halobacteriales</taxon>
        <taxon>Haloferacaceae</taxon>
        <taxon>Halorubrum</taxon>
    </lineage>
</organism>
<sequence length="1083" mass="117094">MAERSDGYDGNYKQDVEHYAVLADRVDQQLTNFHGAGTATPDCLGNVVRVGDLLDAHTARPAVYTPKANAVVTKADVVNAIVEDPQYDTTSEHEQFLEVLADDHLERNHSTVELPEAPDPDDRYPEQGSVRVTSGLQSDLTNTVPDVSPSRAEALPKLLSPLTDACVEAVEAIADDERRPIASLLSTPEPDAKTGVHHLADEYGIDAGNGSFGAAVVDAARHDHVPEDIREELPQYGTGQSLEDTNLDALRRGHCALLRAGGVTPTLHVELDADAWTTLEDRRKGERFFEAVDLLATAVDVTIVAGDDVREVLAERFGEWADRHDLTDDLTDSRDTSRQPARDESEENRLDAYRTLDALNSGGRYRIVGNLFADQSRSIRSLQDDAEIDLAADSINRYTGDLEAAGLVAIDRDTTGSNQITLTETGKLAKDCLTPDYSLVSPEQGTLDSESYHPMINSQKYSVSDGSEPEAAPPADSPAEWLAATGDADGDGAYVRWMDGRASSVDAYALHKRCTAASRGDGITLTDAPVRPFEDGRVTQVSLMEDSLHAVTQWGGAAATLGRIAATLSTGRIWGTALDREAVTDLCTDLGSAPKNVLEFLQRGMQIGWLDADSVIDQDGLDYLAIRDHLYQVGRSVLARLSNLDDMADGERREYFRDAHGLLASMTALLDRVGVDTTIQLRFPDGEAARTNENVRDDVVSFLANTAPKQSRYGAHSGWRQVVESRPDKLKYRLPMDIDPTARTADLTASWVVIGDGMDGLRDDVVAALDDVEPRDAIQDGDEEGIAIDVPVHVGGTYAHAKAVVEDLISKKGWNTIRQDTDRVTRALMGVLSHAPGRVSPTIVADALLGMGTNGYGLDLRMGDVRAGLARVASEELFPTLAPSVGKLVRALVTADGRLEAGALVDAAGIHRRTYATHMDTLETLDLVNRTDDGWGLTLEPWWAPEADRERADPAARTLETGDTILPDQPRSETEVLSELANALAWRGDTDTSAADLRLDLGRQPTVDELIEAIPALDKWAAPIAAHWPSETGDDTLPPHDPAAVPEFSNTTEETGTTLPPYDPGCSTATIGVESDHEQQPLA</sequence>
<accession>A0A218KRV0</accession>
<feature type="compositionally biased region" description="Basic and acidic residues" evidence="1">
    <location>
        <begin position="1074"/>
        <end position="1083"/>
    </location>
</feature>
<dbReference type="EMBL" id="KX906370">
    <property type="protein sequence ID" value="ASK38236.1"/>
    <property type="molecule type" value="Genomic_DNA"/>
</dbReference>
<evidence type="ECO:0000313" key="3">
    <source>
        <dbReference type="EMBL" id="ASK38236.1"/>
    </source>
</evidence>
<evidence type="ECO:0000256" key="1">
    <source>
        <dbReference type="SAM" id="MobiDB-lite"/>
    </source>
</evidence>
<feature type="region of interest" description="Disordered" evidence="1">
    <location>
        <begin position="459"/>
        <end position="478"/>
    </location>
</feature>
<feature type="region of interest" description="Disordered" evidence="1">
    <location>
        <begin position="1029"/>
        <end position="1083"/>
    </location>
</feature>
<protein>
    <submittedName>
        <fullName evidence="2">Plasmid replication protein RepH</fullName>
    </submittedName>
</protein>
<dbReference type="EMBL" id="KX687704">
    <property type="protein sequence ID" value="AQM75265.1"/>
    <property type="molecule type" value="Genomic_DNA"/>
</dbReference>
<keyword evidence="2" id="KW-0614">Plasmid</keyword>
<feature type="region of interest" description="Disordered" evidence="1">
    <location>
        <begin position="328"/>
        <end position="349"/>
    </location>
</feature>
<proteinExistence type="predicted"/>
<evidence type="ECO:0000313" key="2">
    <source>
        <dbReference type="EMBL" id="AQM75265.1"/>
    </source>
</evidence>
<reference evidence="2" key="2">
    <citation type="journal article" date="2017" name="Nat. Microbiol.">
        <title>A plasmid from an Antarctic haloarchaeon uses specialized membrane vesicles to disseminate and infect plasmid-free cells.</title>
        <authorList>
            <person name="Erdmann S."/>
            <person name="Tschitschko B."/>
            <person name="Zhong L."/>
            <person name="Raftery M.J."/>
            <person name="Cavicchioli R."/>
        </authorList>
    </citation>
    <scope>NUCLEOTIDE SEQUENCE</scope>
    <source>
        <strain evidence="2">R1S1</strain>
        <plasmid evidence="2">pR1SE</plasmid>
    </source>
</reference>
<geneLocation type="plasmid" evidence="2">
    <name>pR1SE</name>
</geneLocation>
<geneLocation type="plasmid" evidence="3">
    <name>pR1SE2</name>
</geneLocation>